<dbReference type="Proteomes" id="UP001139971">
    <property type="component" value="Unassembled WGS sequence"/>
</dbReference>
<dbReference type="RefSeq" id="WP_263545584.1">
    <property type="nucleotide sequence ID" value="NZ_JAOVZO020000017.1"/>
</dbReference>
<evidence type="ECO:0000313" key="3">
    <source>
        <dbReference type="Proteomes" id="UP001139971"/>
    </source>
</evidence>
<dbReference type="AlphaFoldDB" id="A0A9X3YLC4"/>
<evidence type="ECO:0000259" key="1">
    <source>
        <dbReference type="Pfam" id="PF13569"/>
    </source>
</evidence>
<name>A0A9X3YLC4_9GAMM</name>
<evidence type="ECO:0000313" key="2">
    <source>
        <dbReference type="EMBL" id="MDC8013375.1"/>
    </source>
</evidence>
<reference evidence="2" key="1">
    <citation type="submission" date="2023-02" db="EMBL/GenBank/DDBJ databases">
        <title>Tahibacter soli sp. nov. isolated from soil.</title>
        <authorList>
            <person name="Baek J.H."/>
            <person name="Lee J.K."/>
            <person name="Choi D.G."/>
            <person name="Jeon C.O."/>
        </authorList>
    </citation>
    <scope>NUCLEOTIDE SEQUENCE</scope>
    <source>
        <strain evidence="2">BL</strain>
    </source>
</reference>
<feature type="domain" description="DUF4132" evidence="1">
    <location>
        <begin position="890"/>
        <end position="1073"/>
    </location>
</feature>
<dbReference type="Pfam" id="PF13569">
    <property type="entry name" value="DUF4132"/>
    <property type="match status" value="1"/>
</dbReference>
<organism evidence="2 3">
    <name type="scientific">Tahibacter soli</name>
    <dbReference type="NCBI Taxonomy" id="2983605"/>
    <lineage>
        <taxon>Bacteria</taxon>
        <taxon>Pseudomonadati</taxon>
        <taxon>Pseudomonadota</taxon>
        <taxon>Gammaproteobacteria</taxon>
        <taxon>Lysobacterales</taxon>
        <taxon>Rhodanobacteraceae</taxon>
        <taxon>Tahibacter</taxon>
    </lineage>
</organism>
<sequence length="1151" mass="124883">MRIESATAASSAPGVPSGFQWQESWIKLLAPMRGEGRAPVALDAAALVADIPLSHARKSWWRDADAPARTLKLPDGVAFDGVAGEFAEWTWEERKSALTADALRSRDALFWLRTFVACIEENNYPEPWSEVSGDWAIDAATAQFGVAFAAPRWLAAVLAHAADASEMARLLEHRRVGHRRLREHLAAASDADYAAALAAVAPLRGAGRWATTLLAYVFPNERDLLDAALADLPTVARAAARHTRWLLNCALTVDEADFLIRERGVGYAELGLGYLLNYVRLHRDAALPLVGRAMAAVQGGEEVARRIALLATFDNEAALATLVAHAGVVAAQSTLAAMLDAMPEAGLRLLAERVLAQRDAATETLFARHAAAHRDLLAALLDAADAADRARLESILKPSGALSPEADAASLPEVLRDPPWLRAKPKKTKTAPAEPVAAIAEAAMAWDAGQRAAWAKLPSWSDWDDEDFTASDAPYAPKRLNWMLHRFGFDDAGIAQLERGETAASTNARHEARDPNPLAQMPATIAGAVWRSLPAASWSDYFVGGFRRLLARDELAQLPALVRFATERPALGLPLCMPFACSDVAPIAALLLRGGSGANKRHAQRWLRKHLDVAARALVPQSQATEARLRSDAEFALRMLVALPDGAARLRAAVAPLGDAGAAQLERVLSFDPLALFPARLPTLPDFWRPSLLARPRLADGRQLPLAAVETLGTMLAFDKPDRPYVGLDQVRAACDPASLGAFAWDLFDAWQRAGTPSKEQWAFFALATLGDDATARRLAARIREWPAEGGFSRAVVGLDVLMRMGNDMALALLHGMAQKMKSKSLQQRAQGKLDALAEQRGLSPAELEDRVVPTFGLDAAGGLDLDFGPRRFRVVFDEQLRPCVLDEAGKRIKDLPKPGAKDDAALATAASERFKQLKKDVRTVAAIQIKRLEAAMCGERRWSAGDFRTLVAGHPLLGHLARRLLWTAIDENGAAQAFRIAEDASFADANDDAFVLPDDAEVALPHPLTLDAAVLAAFGQVFADYEILQPFAQLGRETFVLSDAEGAQQPLARWNGRTIEAVRLLGLESRGWRRGPVEDGPRINCFERDLPNGTSLQLDFSPGIEPYDVRGSEPQTLDGVWATRDRQRVGVAELGRVWASEIVRDIESLL</sequence>
<gene>
    <name evidence="2" type="ORF">OD750_012595</name>
</gene>
<protein>
    <submittedName>
        <fullName evidence="2">DUF4132 domain-containing protein</fullName>
    </submittedName>
</protein>
<keyword evidence="3" id="KW-1185">Reference proteome</keyword>
<comment type="caution">
    <text evidence="2">The sequence shown here is derived from an EMBL/GenBank/DDBJ whole genome shotgun (WGS) entry which is preliminary data.</text>
</comment>
<dbReference type="InterPro" id="IPR025406">
    <property type="entry name" value="DUF4132"/>
</dbReference>
<dbReference type="EMBL" id="JAOVZO020000017">
    <property type="protein sequence ID" value="MDC8013375.1"/>
    <property type="molecule type" value="Genomic_DNA"/>
</dbReference>
<accession>A0A9X3YLC4</accession>
<proteinExistence type="predicted"/>